<accession>A0ACB8TF20</accession>
<dbReference type="Proteomes" id="UP000814140">
    <property type="component" value="Unassembled WGS sequence"/>
</dbReference>
<evidence type="ECO:0000313" key="2">
    <source>
        <dbReference type="Proteomes" id="UP000814140"/>
    </source>
</evidence>
<protein>
    <submittedName>
        <fullName evidence="1">Uncharacterized protein</fullName>
    </submittedName>
</protein>
<gene>
    <name evidence="1" type="ORF">BV25DRAFT_1905453</name>
</gene>
<organism evidence="1 2">
    <name type="scientific">Artomyces pyxidatus</name>
    <dbReference type="NCBI Taxonomy" id="48021"/>
    <lineage>
        <taxon>Eukaryota</taxon>
        <taxon>Fungi</taxon>
        <taxon>Dikarya</taxon>
        <taxon>Basidiomycota</taxon>
        <taxon>Agaricomycotina</taxon>
        <taxon>Agaricomycetes</taxon>
        <taxon>Russulales</taxon>
        <taxon>Auriscalpiaceae</taxon>
        <taxon>Artomyces</taxon>
    </lineage>
</organism>
<proteinExistence type="predicted"/>
<name>A0ACB8TF20_9AGAM</name>
<evidence type="ECO:0000313" key="1">
    <source>
        <dbReference type="EMBL" id="KAI0067027.1"/>
    </source>
</evidence>
<sequence length="421" mass="43932">MSQQALNANNEGAALSLLSLSIAAANATPISVSSDATSAVHTDDEHASGGANVTAPLSTSSGPAVQNGLKHRRLSSVGQMKRRMSDARDAATRPSPVGLQTAAATLSALASLSLSSSPPSIAPKAASYLSLSAPMPIPITLSKTFVDTVSVDESDGFTGHSPSSSALLDGIHATDAKNGGVGAKTGKKRGTIFTCESCSKIYRHPSCLIKHRWEHTPHWREASKFLLSKHQQVQLMEAAAILSHLSPGQSLPDDRSLWPSFLSGGALPPPSAPSSLERRLAAHPTSSSVPGPRLHDFAIGTGAITRLRPGVVGVPTGSAEVRTHEFAALDGSPASAQSYSAGGWSLPRLSASSRSRSVSDDSEDADLDMEMDSMSVSGGFSARGRMSAARFGTEELSVKEEEEHVDIDDEGWDGMDMDMEL</sequence>
<reference evidence="1" key="1">
    <citation type="submission" date="2021-03" db="EMBL/GenBank/DDBJ databases">
        <authorList>
            <consortium name="DOE Joint Genome Institute"/>
            <person name="Ahrendt S."/>
            <person name="Looney B.P."/>
            <person name="Miyauchi S."/>
            <person name="Morin E."/>
            <person name="Drula E."/>
            <person name="Courty P.E."/>
            <person name="Chicoki N."/>
            <person name="Fauchery L."/>
            <person name="Kohler A."/>
            <person name="Kuo A."/>
            <person name="Labutti K."/>
            <person name="Pangilinan J."/>
            <person name="Lipzen A."/>
            <person name="Riley R."/>
            <person name="Andreopoulos W."/>
            <person name="He G."/>
            <person name="Johnson J."/>
            <person name="Barry K.W."/>
            <person name="Grigoriev I.V."/>
            <person name="Nagy L."/>
            <person name="Hibbett D."/>
            <person name="Henrissat B."/>
            <person name="Matheny P.B."/>
            <person name="Labbe J."/>
            <person name="Martin F."/>
        </authorList>
    </citation>
    <scope>NUCLEOTIDE SEQUENCE</scope>
    <source>
        <strain evidence="1">HHB10654</strain>
    </source>
</reference>
<comment type="caution">
    <text evidence="1">The sequence shown here is derived from an EMBL/GenBank/DDBJ whole genome shotgun (WGS) entry which is preliminary data.</text>
</comment>
<dbReference type="EMBL" id="MU277191">
    <property type="protein sequence ID" value="KAI0067027.1"/>
    <property type="molecule type" value="Genomic_DNA"/>
</dbReference>
<reference evidence="1" key="2">
    <citation type="journal article" date="2022" name="New Phytol.">
        <title>Evolutionary transition to the ectomycorrhizal habit in the genomes of a hyperdiverse lineage of mushroom-forming fungi.</title>
        <authorList>
            <person name="Looney B."/>
            <person name="Miyauchi S."/>
            <person name="Morin E."/>
            <person name="Drula E."/>
            <person name="Courty P.E."/>
            <person name="Kohler A."/>
            <person name="Kuo A."/>
            <person name="LaButti K."/>
            <person name="Pangilinan J."/>
            <person name="Lipzen A."/>
            <person name="Riley R."/>
            <person name="Andreopoulos W."/>
            <person name="He G."/>
            <person name="Johnson J."/>
            <person name="Nolan M."/>
            <person name="Tritt A."/>
            <person name="Barry K.W."/>
            <person name="Grigoriev I.V."/>
            <person name="Nagy L.G."/>
            <person name="Hibbett D."/>
            <person name="Henrissat B."/>
            <person name="Matheny P.B."/>
            <person name="Labbe J."/>
            <person name="Martin F.M."/>
        </authorList>
    </citation>
    <scope>NUCLEOTIDE SEQUENCE</scope>
    <source>
        <strain evidence="1">HHB10654</strain>
    </source>
</reference>
<keyword evidence="2" id="KW-1185">Reference proteome</keyword>